<sequence length="208" mass="23683">MKALHGNVRNDLLWKQRGVKKRAMATLPAFLLKHFLPSGFYRKCIDQEGHVDVKKMISCQACPSLEPFLERLFQSQMVHCLFEDRLKEQLLDPFETRCRSLTDSCLARCPPGAINFGDALWITCKRNATSGGLRRYNRIRQKFSRSLFKNSFKGKGKYERDHALLTIDGANGGDASWMSRSVSFNTSQANNLDSAVDTHRPLLYLSGH</sequence>
<protein>
    <recommendedName>
        <fullName evidence="1">4Fe-4S ferredoxin-type domain-containing protein</fullName>
    </recommendedName>
</protein>
<proteinExistence type="predicted"/>
<dbReference type="PROSITE" id="PS51379">
    <property type="entry name" value="4FE4S_FER_2"/>
    <property type="match status" value="1"/>
</dbReference>
<dbReference type="OrthoDB" id="206724at2759"/>
<dbReference type="AlphaFoldDB" id="A0A3P6VFY7"/>
<evidence type="ECO:0000313" key="3">
    <source>
        <dbReference type="Proteomes" id="UP000281553"/>
    </source>
</evidence>
<gene>
    <name evidence="2" type="ORF">DILT_LOCUS4403</name>
</gene>
<accession>A0A3P6VFY7</accession>
<evidence type="ECO:0000259" key="1">
    <source>
        <dbReference type="PROSITE" id="PS51379"/>
    </source>
</evidence>
<evidence type="ECO:0000313" key="2">
    <source>
        <dbReference type="EMBL" id="VDK89501.1"/>
    </source>
</evidence>
<keyword evidence="3" id="KW-1185">Reference proteome</keyword>
<dbReference type="Proteomes" id="UP000281553">
    <property type="component" value="Unassembled WGS sequence"/>
</dbReference>
<feature type="domain" description="4Fe-4S ferredoxin-type" evidence="1">
    <location>
        <begin position="87"/>
        <end position="119"/>
    </location>
</feature>
<dbReference type="InterPro" id="IPR017896">
    <property type="entry name" value="4Fe4S_Fe-S-bd"/>
</dbReference>
<organism evidence="2 3">
    <name type="scientific">Dibothriocephalus latus</name>
    <name type="common">Fish tapeworm</name>
    <name type="synonym">Diphyllobothrium latum</name>
    <dbReference type="NCBI Taxonomy" id="60516"/>
    <lineage>
        <taxon>Eukaryota</taxon>
        <taxon>Metazoa</taxon>
        <taxon>Spiralia</taxon>
        <taxon>Lophotrochozoa</taxon>
        <taxon>Platyhelminthes</taxon>
        <taxon>Cestoda</taxon>
        <taxon>Eucestoda</taxon>
        <taxon>Diphyllobothriidea</taxon>
        <taxon>Diphyllobothriidae</taxon>
        <taxon>Dibothriocephalus</taxon>
    </lineage>
</organism>
<reference evidence="2 3" key="1">
    <citation type="submission" date="2018-11" db="EMBL/GenBank/DDBJ databases">
        <authorList>
            <consortium name="Pathogen Informatics"/>
        </authorList>
    </citation>
    <scope>NUCLEOTIDE SEQUENCE [LARGE SCALE GENOMIC DNA]</scope>
</reference>
<dbReference type="EMBL" id="UYRU01045412">
    <property type="protein sequence ID" value="VDK89501.1"/>
    <property type="molecule type" value="Genomic_DNA"/>
</dbReference>
<name>A0A3P6VFY7_DIBLA</name>